<reference evidence="2" key="1">
    <citation type="submission" date="2016-07" db="EMBL/GenBank/DDBJ databases">
        <authorList>
            <person name="Bretaudeau A."/>
        </authorList>
    </citation>
    <scope>NUCLEOTIDE SEQUENCE</scope>
    <source>
        <strain evidence="2">Rice</strain>
        <tissue evidence="2">Whole body</tissue>
    </source>
</reference>
<feature type="transmembrane region" description="Helical" evidence="1">
    <location>
        <begin position="35"/>
        <end position="55"/>
    </location>
</feature>
<evidence type="ECO:0000313" key="2">
    <source>
        <dbReference type="EMBL" id="SOQ54495.1"/>
    </source>
</evidence>
<keyword evidence="1" id="KW-0472">Membrane</keyword>
<gene>
    <name evidence="2" type="ORF">SFRICE_012466</name>
</gene>
<keyword evidence="1" id="KW-1133">Transmembrane helix</keyword>
<name>A0A2H1WN52_SPOFR</name>
<dbReference type="AlphaFoldDB" id="A0A2H1WN52"/>
<proteinExistence type="predicted"/>
<evidence type="ECO:0000256" key="1">
    <source>
        <dbReference type="SAM" id="Phobius"/>
    </source>
</evidence>
<organism evidence="2">
    <name type="scientific">Spodoptera frugiperda</name>
    <name type="common">Fall armyworm</name>
    <dbReference type="NCBI Taxonomy" id="7108"/>
    <lineage>
        <taxon>Eukaryota</taxon>
        <taxon>Metazoa</taxon>
        <taxon>Ecdysozoa</taxon>
        <taxon>Arthropoda</taxon>
        <taxon>Hexapoda</taxon>
        <taxon>Insecta</taxon>
        <taxon>Pterygota</taxon>
        <taxon>Neoptera</taxon>
        <taxon>Endopterygota</taxon>
        <taxon>Lepidoptera</taxon>
        <taxon>Glossata</taxon>
        <taxon>Ditrysia</taxon>
        <taxon>Noctuoidea</taxon>
        <taxon>Noctuidae</taxon>
        <taxon>Amphipyrinae</taxon>
        <taxon>Spodoptera</taxon>
    </lineage>
</organism>
<protein>
    <submittedName>
        <fullName evidence="2">SFRICE_012466</fullName>
    </submittedName>
</protein>
<accession>A0A2H1WN52</accession>
<sequence>MVRDEKDKQIKYLDLAHKVVDMWNRLSLYMALAKFLRRNLVSISFPVLTATFIYLDWSHTKNWKLQQQKAQN</sequence>
<dbReference type="EMBL" id="ODYU01009818">
    <property type="protein sequence ID" value="SOQ54495.1"/>
    <property type="molecule type" value="Genomic_DNA"/>
</dbReference>
<keyword evidence="1" id="KW-0812">Transmembrane</keyword>